<feature type="transmembrane region" description="Helical" evidence="6">
    <location>
        <begin position="270"/>
        <end position="292"/>
    </location>
</feature>
<comment type="subcellular location">
    <subcellularLocation>
        <location evidence="1">Cell membrane</location>
    </subcellularLocation>
</comment>
<name>A0A517NXG1_9BACT</name>
<keyword evidence="3 8" id="KW-0328">Glycosyltransferase</keyword>
<dbReference type="GO" id="GO:0005886">
    <property type="term" value="C:plasma membrane"/>
    <property type="evidence" value="ECO:0007669"/>
    <property type="project" value="UniProtKB-SubCell"/>
</dbReference>
<feature type="transmembrane region" description="Helical" evidence="6">
    <location>
        <begin position="298"/>
        <end position="317"/>
    </location>
</feature>
<dbReference type="InterPro" id="IPR001173">
    <property type="entry name" value="Glyco_trans_2-like"/>
</dbReference>
<reference evidence="8 9" key="1">
    <citation type="submission" date="2019-02" db="EMBL/GenBank/DDBJ databases">
        <title>Deep-cultivation of Planctomycetes and their phenomic and genomic characterization uncovers novel biology.</title>
        <authorList>
            <person name="Wiegand S."/>
            <person name="Jogler M."/>
            <person name="Boedeker C."/>
            <person name="Pinto D."/>
            <person name="Vollmers J."/>
            <person name="Rivas-Marin E."/>
            <person name="Kohn T."/>
            <person name="Peeters S.H."/>
            <person name="Heuer A."/>
            <person name="Rast P."/>
            <person name="Oberbeckmann S."/>
            <person name="Bunk B."/>
            <person name="Jeske O."/>
            <person name="Meyerdierks A."/>
            <person name="Storesund J.E."/>
            <person name="Kallscheuer N."/>
            <person name="Luecker S."/>
            <person name="Lage O.M."/>
            <person name="Pohl T."/>
            <person name="Merkel B.J."/>
            <person name="Hornburger P."/>
            <person name="Mueller R.-W."/>
            <person name="Bruemmer F."/>
            <person name="Labrenz M."/>
            <person name="Spormann A.M."/>
            <person name="Op den Camp H."/>
            <person name="Overmann J."/>
            <person name="Amann R."/>
            <person name="Jetten M.S.M."/>
            <person name="Mascher T."/>
            <person name="Medema M.H."/>
            <person name="Devos D.P."/>
            <person name="Kaster A.-K."/>
            <person name="Ovreas L."/>
            <person name="Rohde M."/>
            <person name="Galperin M.Y."/>
            <person name="Jogler C."/>
        </authorList>
    </citation>
    <scope>NUCLEOTIDE SEQUENCE [LARGE SCALE GENOMIC DNA]</scope>
    <source>
        <strain evidence="8 9">K23_9</strain>
    </source>
</reference>
<organism evidence="8 9">
    <name type="scientific">Stieleria marina</name>
    <dbReference type="NCBI Taxonomy" id="1930275"/>
    <lineage>
        <taxon>Bacteria</taxon>
        <taxon>Pseudomonadati</taxon>
        <taxon>Planctomycetota</taxon>
        <taxon>Planctomycetia</taxon>
        <taxon>Pirellulales</taxon>
        <taxon>Pirellulaceae</taxon>
        <taxon>Stieleria</taxon>
    </lineage>
</organism>
<evidence type="ECO:0000256" key="4">
    <source>
        <dbReference type="ARBA" id="ARBA00022679"/>
    </source>
</evidence>
<dbReference type="EC" id="2.4.1.-" evidence="8"/>
<protein>
    <submittedName>
        <fullName evidence="8">4,4'-diaponeurosporenoate glycosyltransferase</fullName>
        <ecNumber evidence="8">2.4.1.-</ecNumber>
    </submittedName>
</protein>
<dbReference type="Gene3D" id="3.90.550.10">
    <property type="entry name" value="Spore Coat Polysaccharide Biosynthesis Protein SpsA, Chain A"/>
    <property type="match status" value="1"/>
</dbReference>
<keyword evidence="4 8" id="KW-0808">Transferase</keyword>
<dbReference type="SUPFAM" id="SSF53448">
    <property type="entry name" value="Nucleotide-diphospho-sugar transferases"/>
    <property type="match status" value="1"/>
</dbReference>
<evidence type="ECO:0000313" key="8">
    <source>
        <dbReference type="EMBL" id="QDT11789.1"/>
    </source>
</evidence>
<dbReference type="PANTHER" id="PTHR43646">
    <property type="entry name" value="GLYCOSYLTRANSFERASE"/>
    <property type="match status" value="1"/>
</dbReference>
<dbReference type="AlphaFoldDB" id="A0A517NXG1"/>
<dbReference type="Pfam" id="PF00535">
    <property type="entry name" value="Glycos_transf_2"/>
    <property type="match status" value="1"/>
</dbReference>
<keyword evidence="5 6" id="KW-0472">Membrane</keyword>
<dbReference type="Proteomes" id="UP000319817">
    <property type="component" value="Chromosome"/>
</dbReference>
<sequence>MFVRNLPLFRIDCCDADRETTVGQTASRGSVSVLIPARDEAEGIAACIRSALNSEQVDVEVIVLDDHSSDQTAAIVQDLDAQDDRVRYVAGEELPASWNGKQFACYQLAAAASHDCIVFLDADVRLRPQALQIMIDEKQRRGVSLISQFPHQVTGTFAEQAMIPLMHFILLGYLPFARMQSSTHPAYSAGCGQCFLTTQADYQIAGTHRAIAASRHDGLKLPKIFRRANLSTDVVDGTDLADCRMYTSTSEVINGVLKNAVEGIAHPARIVPFTVLLLGSSFAPLAAAVWAIAIGNQLAIAVSLVALLVAHVPRFLAAVQFRQSWLGAATHCIAMPLFVLLQWIALANHLRGKQVAWRGR</sequence>
<keyword evidence="6" id="KW-0812">Transmembrane</keyword>
<keyword evidence="2" id="KW-1003">Cell membrane</keyword>
<evidence type="ECO:0000256" key="2">
    <source>
        <dbReference type="ARBA" id="ARBA00022475"/>
    </source>
</evidence>
<dbReference type="EMBL" id="CP036526">
    <property type="protein sequence ID" value="QDT11789.1"/>
    <property type="molecule type" value="Genomic_DNA"/>
</dbReference>
<accession>A0A517NXG1</accession>
<dbReference type="OrthoDB" id="9806525at2"/>
<feature type="transmembrane region" description="Helical" evidence="6">
    <location>
        <begin position="324"/>
        <end position="345"/>
    </location>
</feature>
<dbReference type="GO" id="GO:0016757">
    <property type="term" value="F:glycosyltransferase activity"/>
    <property type="evidence" value="ECO:0007669"/>
    <property type="project" value="UniProtKB-KW"/>
</dbReference>
<keyword evidence="6" id="KW-1133">Transmembrane helix</keyword>
<evidence type="ECO:0000256" key="1">
    <source>
        <dbReference type="ARBA" id="ARBA00004236"/>
    </source>
</evidence>
<evidence type="ECO:0000256" key="3">
    <source>
        <dbReference type="ARBA" id="ARBA00022676"/>
    </source>
</evidence>
<evidence type="ECO:0000256" key="6">
    <source>
        <dbReference type="SAM" id="Phobius"/>
    </source>
</evidence>
<gene>
    <name evidence="8" type="primary">crtQ</name>
    <name evidence="8" type="ORF">K239x_37890</name>
</gene>
<evidence type="ECO:0000256" key="5">
    <source>
        <dbReference type="ARBA" id="ARBA00023136"/>
    </source>
</evidence>
<feature type="domain" description="Glycosyltransferase 2-like" evidence="7">
    <location>
        <begin position="32"/>
        <end position="160"/>
    </location>
</feature>
<dbReference type="PANTHER" id="PTHR43646:SF2">
    <property type="entry name" value="GLYCOSYLTRANSFERASE 2-LIKE DOMAIN-CONTAINING PROTEIN"/>
    <property type="match status" value="1"/>
</dbReference>
<dbReference type="InterPro" id="IPR029044">
    <property type="entry name" value="Nucleotide-diphossugar_trans"/>
</dbReference>
<proteinExistence type="predicted"/>
<dbReference type="CDD" id="cd00761">
    <property type="entry name" value="Glyco_tranf_GTA_type"/>
    <property type="match status" value="1"/>
</dbReference>
<evidence type="ECO:0000259" key="7">
    <source>
        <dbReference type="Pfam" id="PF00535"/>
    </source>
</evidence>
<keyword evidence="9" id="KW-1185">Reference proteome</keyword>
<evidence type="ECO:0000313" key="9">
    <source>
        <dbReference type="Proteomes" id="UP000319817"/>
    </source>
</evidence>